<organism evidence="5 6">
    <name type="scientific">Aestuariispira insulae</name>
    <dbReference type="NCBI Taxonomy" id="1461337"/>
    <lineage>
        <taxon>Bacteria</taxon>
        <taxon>Pseudomonadati</taxon>
        <taxon>Pseudomonadota</taxon>
        <taxon>Alphaproteobacteria</taxon>
        <taxon>Rhodospirillales</taxon>
        <taxon>Kiloniellaceae</taxon>
        <taxon>Aestuariispira</taxon>
    </lineage>
</organism>
<dbReference type="InterPro" id="IPR039420">
    <property type="entry name" value="WalR-like"/>
</dbReference>
<dbReference type="InterPro" id="IPR036388">
    <property type="entry name" value="WH-like_DNA-bd_sf"/>
</dbReference>
<keyword evidence="1" id="KW-0238">DNA-binding</keyword>
<gene>
    <name evidence="5" type="ORF">DFP90_1011044</name>
</gene>
<dbReference type="PANTHER" id="PTHR43214">
    <property type="entry name" value="TWO-COMPONENT RESPONSE REGULATOR"/>
    <property type="match status" value="1"/>
</dbReference>
<evidence type="ECO:0000256" key="2">
    <source>
        <dbReference type="PROSITE-ProRule" id="PRU00169"/>
    </source>
</evidence>
<proteinExistence type="predicted"/>
<dbReference type="AlphaFoldDB" id="A0A3D9HXZ5"/>
<dbReference type="Gene3D" id="1.10.10.10">
    <property type="entry name" value="Winged helix-like DNA-binding domain superfamily/Winged helix DNA-binding domain"/>
    <property type="match status" value="1"/>
</dbReference>
<name>A0A3D9HXZ5_9PROT</name>
<dbReference type="InterPro" id="IPR000792">
    <property type="entry name" value="Tscrpt_reg_LuxR_C"/>
</dbReference>
<feature type="domain" description="HTH luxR-type" evidence="3">
    <location>
        <begin position="151"/>
        <end position="216"/>
    </location>
</feature>
<reference evidence="5 6" key="1">
    <citation type="submission" date="2018-07" db="EMBL/GenBank/DDBJ databases">
        <title>Genomic Encyclopedia of Type Strains, Phase III (KMG-III): the genomes of soil and plant-associated and newly described type strains.</title>
        <authorList>
            <person name="Whitman W."/>
        </authorList>
    </citation>
    <scope>NUCLEOTIDE SEQUENCE [LARGE SCALE GENOMIC DNA]</scope>
    <source>
        <strain evidence="5 6">CECT 8488</strain>
    </source>
</reference>
<dbReference type="Pfam" id="PF00196">
    <property type="entry name" value="GerE"/>
    <property type="match status" value="1"/>
</dbReference>
<dbReference type="InterPro" id="IPR001789">
    <property type="entry name" value="Sig_transdc_resp-reg_receiver"/>
</dbReference>
<dbReference type="GO" id="GO:0003677">
    <property type="term" value="F:DNA binding"/>
    <property type="evidence" value="ECO:0007669"/>
    <property type="project" value="UniProtKB-KW"/>
</dbReference>
<keyword evidence="2" id="KW-0597">Phosphoprotein</keyword>
<evidence type="ECO:0000256" key="1">
    <source>
        <dbReference type="ARBA" id="ARBA00023125"/>
    </source>
</evidence>
<dbReference type="SMART" id="SM00448">
    <property type="entry name" value="REC"/>
    <property type="match status" value="1"/>
</dbReference>
<dbReference type="PROSITE" id="PS50110">
    <property type="entry name" value="RESPONSE_REGULATORY"/>
    <property type="match status" value="1"/>
</dbReference>
<dbReference type="Pfam" id="PF00072">
    <property type="entry name" value="Response_reg"/>
    <property type="match status" value="1"/>
</dbReference>
<dbReference type="GO" id="GO:0006355">
    <property type="term" value="P:regulation of DNA-templated transcription"/>
    <property type="evidence" value="ECO:0007669"/>
    <property type="project" value="InterPro"/>
</dbReference>
<dbReference type="EMBL" id="QRDW01000001">
    <property type="protein sequence ID" value="RED54241.1"/>
    <property type="molecule type" value="Genomic_DNA"/>
</dbReference>
<dbReference type="PROSITE" id="PS50043">
    <property type="entry name" value="HTH_LUXR_2"/>
    <property type="match status" value="1"/>
</dbReference>
<evidence type="ECO:0000313" key="5">
    <source>
        <dbReference type="EMBL" id="RED54241.1"/>
    </source>
</evidence>
<evidence type="ECO:0000259" key="4">
    <source>
        <dbReference type="PROSITE" id="PS50110"/>
    </source>
</evidence>
<sequence length="221" mass="24849">MPNTILLVEDDKLFQSAFVRKFKDSFNVLSANDATEGLTVLERHKDVSVIITDMMMPGLNGVEFLEKTIECSPYAVRIMLTGSEEQKTAVDAVNRGNIFRFLNKPCSMELLMTTIEEAIDLYDSRMKERALLEQVYKRMLEGTDETAASPSEEAEVGVKGRQLDCLKWAIKGKTYEEISIILGISARTVRHYIIEAREAYGYASTTQALVRASKDFSIDPS</sequence>
<dbReference type="SMART" id="SM00421">
    <property type="entry name" value="HTH_LUXR"/>
    <property type="match status" value="1"/>
</dbReference>
<dbReference type="InterPro" id="IPR016032">
    <property type="entry name" value="Sig_transdc_resp-reg_C-effctor"/>
</dbReference>
<dbReference type="CDD" id="cd06170">
    <property type="entry name" value="LuxR_C_like"/>
    <property type="match status" value="1"/>
</dbReference>
<dbReference type="SUPFAM" id="SSF46894">
    <property type="entry name" value="C-terminal effector domain of the bipartite response regulators"/>
    <property type="match status" value="1"/>
</dbReference>
<evidence type="ECO:0000313" key="6">
    <source>
        <dbReference type="Proteomes" id="UP000256845"/>
    </source>
</evidence>
<dbReference type="SUPFAM" id="SSF52172">
    <property type="entry name" value="CheY-like"/>
    <property type="match status" value="1"/>
</dbReference>
<protein>
    <submittedName>
        <fullName evidence="5">Regulatory LuxR family protein</fullName>
    </submittedName>
</protein>
<feature type="domain" description="Response regulatory" evidence="4">
    <location>
        <begin position="4"/>
        <end position="119"/>
    </location>
</feature>
<dbReference type="InterPro" id="IPR011006">
    <property type="entry name" value="CheY-like_superfamily"/>
</dbReference>
<dbReference type="GO" id="GO:0000160">
    <property type="term" value="P:phosphorelay signal transduction system"/>
    <property type="evidence" value="ECO:0007669"/>
    <property type="project" value="InterPro"/>
</dbReference>
<dbReference type="Proteomes" id="UP000256845">
    <property type="component" value="Unassembled WGS sequence"/>
</dbReference>
<evidence type="ECO:0000259" key="3">
    <source>
        <dbReference type="PROSITE" id="PS50043"/>
    </source>
</evidence>
<dbReference type="Gene3D" id="3.40.50.2300">
    <property type="match status" value="1"/>
</dbReference>
<feature type="modified residue" description="4-aspartylphosphate" evidence="2">
    <location>
        <position position="53"/>
    </location>
</feature>
<keyword evidence="6" id="KW-1185">Reference proteome</keyword>
<accession>A0A3D9HXZ5</accession>
<comment type="caution">
    <text evidence="5">The sequence shown here is derived from an EMBL/GenBank/DDBJ whole genome shotgun (WGS) entry which is preliminary data.</text>
</comment>